<evidence type="ECO:0000256" key="1">
    <source>
        <dbReference type="SAM" id="MobiDB-lite"/>
    </source>
</evidence>
<dbReference type="Proteomes" id="UP000440578">
    <property type="component" value="Unassembled WGS sequence"/>
</dbReference>
<feature type="region of interest" description="Disordered" evidence="1">
    <location>
        <begin position="1"/>
        <end position="77"/>
    </location>
</feature>
<comment type="caution">
    <text evidence="3">The sequence shown here is derived from an EMBL/GenBank/DDBJ whole genome shotgun (WGS) entry which is preliminary data.</text>
</comment>
<organism evidence="3 4">
    <name type="scientific">Amphibalanus amphitrite</name>
    <name type="common">Striped barnacle</name>
    <name type="synonym">Balanus amphitrite</name>
    <dbReference type="NCBI Taxonomy" id="1232801"/>
    <lineage>
        <taxon>Eukaryota</taxon>
        <taxon>Metazoa</taxon>
        <taxon>Ecdysozoa</taxon>
        <taxon>Arthropoda</taxon>
        <taxon>Crustacea</taxon>
        <taxon>Multicrustacea</taxon>
        <taxon>Cirripedia</taxon>
        <taxon>Thoracica</taxon>
        <taxon>Thoracicalcarea</taxon>
        <taxon>Balanomorpha</taxon>
        <taxon>Balanoidea</taxon>
        <taxon>Balanidae</taxon>
        <taxon>Amphibalaninae</taxon>
        <taxon>Amphibalanus</taxon>
    </lineage>
</organism>
<name>A0A6A4VE93_AMPAM</name>
<evidence type="ECO:0000313" key="3">
    <source>
        <dbReference type="EMBL" id="KAF0292796.1"/>
    </source>
</evidence>
<feature type="region of interest" description="Disordered" evidence="1">
    <location>
        <begin position="157"/>
        <end position="193"/>
    </location>
</feature>
<keyword evidence="2" id="KW-1133">Transmembrane helix</keyword>
<keyword evidence="2" id="KW-0812">Transmembrane</keyword>
<reference evidence="3 4" key="1">
    <citation type="submission" date="2019-07" db="EMBL/GenBank/DDBJ databases">
        <title>Draft genome assembly of a fouling barnacle, Amphibalanus amphitrite (Darwin, 1854): The first reference genome for Thecostraca.</title>
        <authorList>
            <person name="Kim W."/>
        </authorList>
    </citation>
    <scope>NUCLEOTIDE SEQUENCE [LARGE SCALE GENOMIC DNA]</scope>
    <source>
        <strain evidence="3">SNU_AA5</strain>
        <tissue evidence="3">Soma without cirri and trophi</tissue>
    </source>
</reference>
<dbReference type="AlphaFoldDB" id="A0A6A4VE93"/>
<keyword evidence="2" id="KW-0472">Membrane</keyword>
<feature type="transmembrane region" description="Helical" evidence="2">
    <location>
        <begin position="126"/>
        <end position="149"/>
    </location>
</feature>
<sequence length="193" mass="19788">MYITTYALPSVTTRPRPPSSAPTRGSRRAARLGRRRGGLGQVGGAPGARPAPLASTCVSASRRTTRGGVGSTSSRRGTVSTVSTVGFWGGAVKPVKVATELTAMDLQETPATTGRPRGHRTGMERFLIGLTLALLLSSVVLVGSLVYVVTSGAEEKTAAGRTQVADANRSLGGMASPRTMGQATVPEQVGPEG</sequence>
<dbReference type="OrthoDB" id="6334380at2759"/>
<evidence type="ECO:0000256" key="2">
    <source>
        <dbReference type="SAM" id="Phobius"/>
    </source>
</evidence>
<proteinExistence type="predicted"/>
<gene>
    <name evidence="3" type="ORF">FJT64_009270</name>
</gene>
<accession>A0A6A4VE93</accession>
<dbReference type="EMBL" id="VIIS01001793">
    <property type="protein sequence ID" value="KAF0292796.1"/>
    <property type="molecule type" value="Genomic_DNA"/>
</dbReference>
<keyword evidence="4" id="KW-1185">Reference proteome</keyword>
<protein>
    <submittedName>
        <fullName evidence="3">Uncharacterized protein</fullName>
    </submittedName>
</protein>
<feature type="compositionally biased region" description="Basic residues" evidence="1">
    <location>
        <begin position="25"/>
        <end position="37"/>
    </location>
</feature>
<evidence type="ECO:0000313" key="4">
    <source>
        <dbReference type="Proteomes" id="UP000440578"/>
    </source>
</evidence>